<feature type="signal peptide" evidence="1">
    <location>
        <begin position="1"/>
        <end position="17"/>
    </location>
</feature>
<name>A0ABT2A6W1_9BURK</name>
<proteinExistence type="predicted"/>
<gene>
    <name evidence="2" type="ORF">NX782_12045</name>
</gene>
<sequence>MQTRTLAILLAAGAGLAAVLALRPGAEPELSAATPAPAAHSTPARGSWMDPGMLATSASASKEDFVAAPPKVFYGRNGRPVDFGGQDAATYISERAARARTGDLKAAYEAYQAASGCAAADDPLPDFFSEDELKETRRERERMHKLCANVSPAQLQERMRFLGQLADAGQREAMIDFYMEGPGGKPVDLGARADDPEVQQWKQQAVAYLRQAGAQCDQFALGLLSNAYDAGQIVARDPAASMTYAIASNMARHHPLSEQQLRERFGEELAPGAFDAALQAGTRLAAAACPRS</sequence>
<evidence type="ECO:0000313" key="2">
    <source>
        <dbReference type="EMBL" id="MCS0589934.1"/>
    </source>
</evidence>
<dbReference type="EMBL" id="JANUGX010000012">
    <property type="protein sequence ID" value="MCS0589934.1"/>
    <property type="molecule type" value="Genomic_DNA"/>
</dbReference>
<feature type="chain" id="PRO_5047254447" description="Sel1 repeat family protein" evidence="1">
    <location>
        <begin position="18"/>
        <end position="292"/>
    </location>
</feature>
<protein>
    <recommendedName>
        <fullName evidence="4">Sel1 repeat family protein</fullName>
    </recommendedName>
</protein>
<evidence type="ECO:0008006" key="4">
    <source>
        <dbReference type="Google" id="ProtNLM"/>
    </source>
</evidence>
<comment type="caution">
    <text evidence="2">The sequence shown here is derived from an EMBL/GenBank/DDBJ whole genome shotgun (WGS) entry which is preliminary data.</text>
</comment>
<dbReference type="RefSeq" id="WP_258845708.1">
    <property type="nucleotide sequence ID" value="NZ_JANUGX010000012.1"/>
</dbReference>
<keyword evidence="3" id="KW-1185">Reference proteome</keyword>
<evidence type="ECO:0000256" key="1">
    <source>
        <dbReference type="SAM" id="SignalP"/>
    </source>
</evidence>
<organism evidence="2 3">
    <name type="scientific">Massilia norwichensis</name>
    <dbReference type="NCBI Taxonomy" id="1442366"/>
    <lineage>
        <taxon>Bacteria</taxon>
        <taxon>Pseudomonadati</taxon>
        <taxon>Pseudomonadota</taxon>
        <taxon>Betaproteobacteria</taxon>
        <taxon>Burkholderiales</taxon>
        <taxon>Oxalobacteraceae</taxon>
        <taxon>Telluria group</taxon>
        <taxon>Massilia</taxon>
    </lineage>
</organism>
<evidence type="ECO:0000313" key="3">
    <source>
        <dbReference type="Proteomes" id="UP001205560"/>
    </source>
</evidence>
<dbReference type="Proteomes" id="UP001205560">
    <property type="component" value="Unassembled WGS sequence"/>
</dbReference>
<reference evidence="2 3" key="1">
    <citation type="submission" date="2022-08" db="EMBL/GenBank/DDBJ databases">
        <title>Reclassification of Massilia species as members of the genera Telluria, Duganella, Pseudoduganella, Mokoshia gen. nov. and Zemynaea gen. nov. using orthogonal and non-orthogonal genome-based approaches.</title>
        <authorList>
            <person name="Bowman J.P."/>
        </authorList>
    </citation>
    <scope>NUCLEOTIDE SEQUENCE [LARGE SCALE GENOMIC DNA]</scope>
    <source>
        <strain evidence="2 3">LMG 28164</strain>
    </source>
</reference>
<accession>A0ABT2A6W1</accession>
<keyword evidence="1" id="KW-0732">Signal</keyword>